<feature type="region of interest" description="Disordered" evidence="1">
    <location>
        <begin position="19"/>
        <end position="118"/>
    </location>
</feature>
<organism evidence="2 3">
    <name type="scientific">Caenorhabditis nigoni</name>
    <dbReference type="NCBI Taxonomy" id="1611254"/>
    <lineage>
        <taxon>Eukaryota</taxon>
        <taxon>Metazoa</taxon>
        <taxon>Ecdysozoa</taxon>
        <taxon>Nematoda</taxon>
        <taxon>Chromadorea</taxon>
        <taxon>Rhabditida</taxon>
        <taxon>Rhabditina</taxon>
        <taxon>Rhabditomorpha</taxon>
        <taxon>Rhabditoidea</taxon>
        <taxon>Rhabditidae</taxon>
        <taxon>Peloderinae</taxon>
        <taxon>Caenorhabditis</taxon>
    </lineage>
</organism>
<protein>
    <submittedName>
        <fullName evidence="2">Uncharacterized protein</fullName>
    </submittedName>
</protein>
<feature type="compositionally biased region" description="Basic and acidic residues" evidence="1">
    <location>
        <begin position="214"/>
        <end position="246"/>
    </location>
</feature>
<proteinExistence type="predicted"/>
<feature type="compositionally biased region" description="Basic residues" evidence="1">
    <location>
        <begin position="31"/>
        <end position="41"/>
    </location>
</feature>
<gene>
    <name evidence="2" type="primary">Cnig_chr_III.g11741</name>
    <name evidence="2" type="ORF">B9Z55_011741</name>
</gene>
<dbReference type="EMBL" id="PDUG01000003">
    <property type="protein sequence ID" value="PIC40375.1"/>
    <property type="molecule type" value="Genomic_DNA"/>
</dbReference>
<dbReference type="Proteomes" id="UP000230233">
    <property type="component" value="Chromosome III"/>
</dbReference>
<evidence type="ECO:0000313" key="3">
    <source>
        <dbReference type="Proteomes" id="UP000230233"/>
    </source>
</evidence>
<comment type="caution">
    <text evidence="2">The sequence shown here is derived from an EMBL/GenBank/DDBJ whole genome shotgun (WGS) entry which is preliminary data.</text>
</comment>
<feature type="region of interest" description="Disordered" evidence="1">
    <location>
        <begin position="146"/>
        <end position="261"/>
    </location>
</feature>
<evidence type="ECO:0000313" key="2">
    <source>
        <dbReference type="EMBL" id="PIC40375.1"/>
    </source>
</evidence>
<feature type="compositionally biased region" description="Basic and acidic residues" evidence="1">
    <location>
        <begin position="163"/>
        <end position="207"/>
    </location>
</feature>
<reference evidence="3" key="1">
    <citation type="submission" date="2017-10" db="EMBL/GenBank/DDBJ databases">
        <title>Rapid genome shrinkage in a self-fertile nematode reveals novel sperm competition proteins.</title>
        <authorList>
            <person name="Yin D."/>
            <person name="Schwarz E.M."/>
            <person name="Thomas C.G."/>
            <person name="Felde R.L."/>
            <person name="Korf I.F."/>
            <person name="Cutter A.D."/>
            <person name="Schartner C.M."/>
            <person name="Ralston E.J."/>
            <person name="Meyer B.J."/>
            <person name="Haag E.S."/>
        </authorList>
    </citation>
    <scope>NUCLEOTIDE SEQUENCE [LARGE SCALE GENOMIC DNA]</scope>
    <source>
        <strain evidence="3">JU1422</strain>
    </source>
</reference>
<evidence type="ECO:0000256" key="1">
    <source>
        <dbReference type="SAM" id="MobiDB-lite"/>
    </source>
</evidence>
<name>A0A2G5ULC9_9PELO</name>
<keyword evidence="3" id="KW-1185">Reference proteome</keyword>
<dbReference type="AlphaFoldDB" id="A0A2G5ULC9"/>
<dbReference type="OrthoDB" id="10533253at2759"/>
<sequence length="406" mass="47252">MKEINGSRDVFQELASQLEEKPSLEECQLSRKSRYFHRQTRQKSISEESEKTKKKLFVEESSSDDEMPTVPPPKIRKKKKAETPRKIVEIDIVSDADRSPSPTPTIDLVDLTKDSGDEMQIPDILPEREEIPERILQILSENRPIFSPPHFLRGRLPKWYNSRKLENEKKQKILAEKREIREKLEKEREETQRKQEQLEKRRFLDRERHRRRREAMQKNRESEKNSGKIEPKNGKKNGKKAEENAPKKSKKEKKCPILTDPSVNPSTISLEKVDIVPWASSSKKPRQAESIVTSSAQNLLEAVQNTPTSSDSSDDVFRSGNQEVEITLLENVEVMEDGDVQILEPQFPEDLQFEEPLFFEEIEEPLKIPDAEIQQIDANDVIEDSFLSIINDDKFSMNEFDQYLNV</sequence>
<accession>A0A2G5ULC9</accession>